<organism evidence="6 7">
    <name type="scientific">Phytophthora nicotianae P1569</name>
    <dbReference type="NCBI Taxonomy" id="1317065"/>
    <lineage>
        <taxon>Eukaryota</taxon>
        <taxon>Sar</taxon>
        <taxon>Stramenopiles</taxon>
        <taxon>Oomycota</taxon>
        <taxon>Peronosporomycetes</taxon>
        <taxon>Peronosporales</taxon>
        <taxon>Peronosporaceae</taxon>
        <taxon>Phytophthora</taxon>
    </lineage>
</organism>
<evidence type="ECO:0000313" key="7">
    <source>
        <dbReference type="Proteomes" id="UP000018721"/>
    </source>
</evidence>
<sequence>MAPSQRSTRRGSARAANRSLSPQDIAHGVSVLTQLDTHRQAAGASAASLCLVEPEDEVDSPCPIYHSFRTSDPENPSRLINFSHHKFERLWSQVRMHISENWNVGRGRKCEQTPKNVFFMVLTVLKHCGKWDVVASIFRFKTGAFQKMILSFAGVIAPFLYDRFVASVANKFTMEQLVLGGNTFDHHPYPRYATDVTFQQSNMPSGKMKGRASYYSAKHHLHGYKVEVSVLPNGLALNCTKHYLGIKADIEIFRHNHAFHLQHLLKSSSERNMTDEGPMKDKYPDSWCVLADKGYQGLADDFRVITPIKKRPLQQLTLDEGRTNDRIAHDRVIVENYFERLTTLWAMCSDKYRLDENNYDMFFRSCVALTNFHVRILPLRDEDGENYSNYLKRLQLLGNGMRPKRLEVQRHYREKRRMRLRGMLTDHIERPLSGSHRIRAMAKSDSESEDLLNHESYSREFANEGHKNDICRADIISKPGDGFENSYNCVLKLLNNHSIVLNMSMAGFKEIEVPFFMFFRALGVYSAKDIISYITYSFDDEEPINKQMLNILERAMTN</sequence>
<evidence type="ECO:0008006" key="8">
    <source>
        <dbReference type="Google" id="ProtNLM"/>
    </source>
</evidence>
<evidence type="ECO:0000259" key="5">
    <source>
        <dbReference type="Pfam" id="PF13359"/>
    </source>
</evidence>
<feature type="domain" description="DDE Tnp4" evidence="5">
    <location>
        <begin position="201"/>
        <end position="371"/>
    </location>
</feature>
<keyword evidence="7" id="KW-1185">Reference proteome</keyword>
<dbReference type="GO" id="GO:0006351">
    <property type="term" value="P:DNA-templated transcription"/>
    <property type="evidence" value="ECO:0007669"/>
    <property type="project" value="InterPro"/>
</dbReference>
<dbReference type="GO" id="GO:0046872">
    <property type="term" value="F:metal ion binding"/>
    <property type="evidence" value="ECO:0007669"/>
    <property type="project" value="UniProtKB-KW"/>
</dbReference>
<dbReference type="InterPro" id="IPR037034">
    <property type="entry name" value="RNA_pol_Rpb2_2_sf"/>
</dbReference>
<dbReference type="OrthoDB" id="125364at2759"/>
<feature type="region of interest" description="Disordered" evidence="3">
    <location>
        <begin position="1"/>
        <end position="20"/>
    </location>
</feature>
<dbReference type="Gene3D" id="3.90.1110.10">
    <property type="entry name" value="RNA polymerase Rpb2, domain 2"/>
    <property type="match status" value="1"/>
</dbReference>
<evidence type="ECO:0000256" key="3">
    <source>
        <dbReference type="SAM" id="MobiDB-lite"/>
    </source>
</evidence>
<keyword evidence="2" id="KW-0479">Metal-binding</keyword>
<protein>
    <recommendedName>
        <fullName evidence="8">DDE Tnp4 domain-containing protein</fullName>
    </recommendedName>
</protein>
<gene>
    <name evidence="6" type="ORF">F443_14779</name>
</gene>
<evidence type="ECO:0000256" key="2">
    <source>
        <dbReference type="ARBA" id="ARBA00022723"/>
    </source>
</evidence>
<name>V9EMB2_PHYNI</name>
<accession>V9EMB2</accession>
<proteinExistence type="predicted"/>
<dbReference type="GO" id="GO:0003677">
    <property type="term" value="F:DNA binding"/>
    <property type="evidence" value="ECO:0007669"/>
    <property type="project" value="InterPro"/>
</dbReference>
<evidence type="ECO:0000259" key="4">
    <source>
        <dbReference type="Pfam" id="PF04561"/>
    </source>
</evidence>
<evidence type="ECO:0000313" key="6">
    <source>
        <dbReference type="EMBL" id="ETI39643.1"/>
    </source>
</evidence>
<feature type="domain" description="RNA polymerase Rpb2" evidence="4">
    <location>
        <begin position="510"/>
        <end position="553"/>
    </location>
</feature>
<dbReference type="eggNOG" id="ENOG502RYHR">
    <property type="taxonomic scope" value="Eukaryota"/>
</dbReference>
<comment type="cofactor">
    <cofactor evidence="1">
        <name>a divalent metal cation</name>
        <dbReference type="ChEBI" id="CHEBI:60240"/>
    </cofactor>
</comment>
<dbReference type="EMBL" id="ANIZ01002556">
    <property type="protein sequence ID" value="ETI39643.1"/>
    <property type="molecule type" value="Genomic_DNA"/>
</dbReference>
<dbReference type="InterPro" id="IPR007642">
    <property type="entry name" value="RNA_pol_Rpb2_2"/>
</dbReference>
<comment type="caution">
    <text evidence="6">The sequence shown here is derived from an EMBL/GenBank/DDBJ whole genome shotgun (WGS) entry which is preliminary data.</text>
</comment>
<dbReference type="Pfam" id="PF04561">
    <property type="entry name" value="RNA_pol_Rpb2_2"/>
    <property type="match status" value="1"/>
</dbReference>
<dbReference type="InterPro" id="IPR027806">
    <property type="entry name" value="HARBI1_dom"/>
</dbReference>
<dbReference type="Proteomes" id="UP000018721">
    <property type="component" value="Unassembled WGS sequence"/>
</dbReference>
<dbReference type="GO" id="GO:0003899">
    <property type="term" value="F:DNA-directed RNA polymerase activity"/>
    <property type="evidence" value="ECO:0007669"/>
    <property type="project" value="InterPro"/>
</dbReference>
<dbReference type="AlphaFoldDB" id="V9EMB2"/>
<dbReference type="Pfam" id="PF13359">
    <property type="entry name" value="DDE_Tnp_4"/>
    <property type="match status" value="1"/>
</dbReference>
<evidence type="ECO:0000256" key="1">
    <source>
        <dbReference type="ARBA" id="ARBA00001968"/>
    </source>
</evidence>
<reference evidence="6 7" key="1">
    <citation type="submission" date="2013-11" db="EMBL/GenBank/DDBJ databases">
        <title>The Genome Sequence of Phytophthora parasitica P1569.</title>
        <authorList>
            <consortium name="The Broad Institute Genomics Platform"/>
            <person name="Russ C."/>
            <person name="Tyler B."/>
            <person name="Panabieres F."/>
            <person name="Shan W."/>
            <person name="Tripathy S."/>
            <person name="Grunwald N."/>
            <person name="Machado M."/>
            <person name="Johnson C.S."/>
            <person name="Arredondo F."/>
            <person name="Hong C."/>
            <person name="Coffey M."/>
            <person name="Young S.K."/>
            <person name="Zeng Q."/>
            <person name="Gargeya S."/>
            <person name="Fitzgerald M."/>
            <person name="Abouelleil A."/>
            <person name="Alvarado L."/>
            <person name="Chapman S.B."/>
            <person name="Gainer-Dewar J."/>
            <person name="Goldberg J."/>
            <person name="Griggs A."/>
            <person name="Gujja S."/>
            <person name="Hansen M."/>
            <person name="Howarth C."/>
            <person name="Imamovic A."/>
            <person name="Ireland A."/>
            <person name="Larimer J."/>
            <person name="McCowan C."/>
            <person name="Murphy C."/>
            <person name="Pearson M."/>
            <person name="Poon T.W."/>
            <person name="Priest M."/>
            <person name="Roberts A."/>
            <person name="Saif S."/>
            <person name="Shea T."/>
            <person name="Sykes S."/>
            <person name="Wortman J."/>
            <person name="Nusbaum C."/>
            <person name="Birren B."/>
        </authorList>
    </citation>
    <scope>NUCLEOTIDE SEQUENCE [LARGE SCALE GENOMIC DNA]</scope>
    <source>
        <strain evidence="6 7">P1569</strain>
    </source>
</reference>
<dbReference type="HOGENOM" id="CLU_035877_0_0_1"/>